<accession>A0A1C0AS05</accession>
<organism evidence="4 5">
    <name type="scientific">Tessaracoccus lapidicaptus</name>
    <dbReference type="NCBI Taxonomy" id="1427523"/>
    <lineage>
        <taxon>Bacteria</taxon>
        <taxon>Bacillati</taxon>
        <taxon>Actinomycetota</taxon>
        <taxon>Actinomycetes</taxon>
        <taxon>Propionibacteriales</taxon>
        <taxon>Propionibacteriaceae</taxon>
        <taxon>Tessaracoccus</taxon>
    </lineage>
</organism>
<proteinExistence type="inferred from homology"/>
<dbReference type="Proteomes" id="UP000093501">
    <property type="component" value="Unassembled WGS sequence"/>
</dbReference>
<evidence type="ECO:0000256" key="3">
    <source>
        <dbReference type="SAM" id="MobiDB-lite"/>
    </source>
</evidence>
<feature type="compositionally biased region" description="Low complexity" evidence="3">
    <location>
        <begin position="243"/>
        <end position="263"/>
    </location>
</feature>
<feature type="compositionally biased region" description="Polar residues" evidence="3">
    <location>
        <begin position="264"/>
        <end position="274"/>
    </location>
</feature>
<comment type="similarity">
    <text evidence="1">Belongs to the PspA/Vipp/IM30 family.</text>
</comment>
<dbReference type="PANTHER" id="PTHR31088:SF6">
    <property type="entry name" value="PHAGE SHOCK PROTEIN A"/>
    <property type="match status" value="1"/>
</dbReference>
<feature type="region of interest" description="Disordered" evidence="3">
    <location>
        <begin position="229"/>
        <end position="274"/>
    </location>
</feature>
<comment type="caution">
    <text evidence="4">The sequence shown here is derived from an EMBL/GenBank/DDBJ whole genome shotgun (WGS) entry which is preliminary data.</text>
</comment>
<dbReference type="Pfam" id="PF04012">
    <property type="entry name" value="PspA_IM30"/>
    <property type="match status" value="1"/>
</dbReference>
<name>A0A1C0AS05_9ACTN</name>
<evidence type="ECO:0000313" key="5">
    <source>
        <dbReference type="Proteomes" id="UP000093501"/>
    </source>
</evidence>
<gene>
    <name evidence="4" type="ORF">BCR15_10795</name>
</gene>
<evidence type="ECO:0000256" key="1">
    <source>
        <dbReference type="ARBA" id="ARBA00043985"/>
    </source>
</evidence>
<dbReference type="PANTHER" id="PTHR31088">
    <property type="entry name" value="MEMBRANE-ASSOCIATED PROTEIN VIPP1, CHLOROPLASTIC"/>
    <property type="match status" value="1"/>
</dbReference>
<dbReference type="RefSeq" id="WP_068749394.1">
    <property type="nucleotide sequence ID" value="NZ_LR214441.1"/>
</dbReference>
<evidence type="ECO:0000313" key="4">
    <source>
        <dbReference type="EMBL" id="OCL37187.1"/>
    </source>
</evidence>
<feature type="coiled-coil region" evidence="2">
    <location>
        <begin position="55"/>
        <end position="122"/>
    </location>
</feature>
<dbReference type="InterPro" id="IPR007157">
    <property type="entry name" value="PspA_VIPP1"/>
</dbReference>
<protein>
    <submittedName>
        <fullName evidence="4">Phage shock protein A</fullName>
    </submittedName>
</protein>
<dbReference type="AlphaFoldDB" id="A0A1C0AS05"/>
<dbReference type="EMBL" id="MBQD01000001">
    <property type="protein sequence ID" value="OCL37187.1"/>
    <property type="molecule type" value="Genomic_DNA"/>
</dbReference>
<keyword evidence="2" id="KW-0175">Coiled coil</keyword>
<evidence type="ECO:0000256" key="2">
    <source>
        <dbReference type="SAM" id="Coils"/>
    </source>
</evidence>
<keyword evidence="5" id="KW-1185">Reference proteome</keyword>
<sequence length="274" mass="30227">MASIFERIALVFRSKANKALDKYEDPRETLDYSYQKQLELLQNVRRGVADVATSRKRVELQAAKLNQEVQRFQSAAQRALESNREDLAREALTRKAGLQVQLDELQTQHAQLQGEEEKLVRASSRLQAKVDAFRTRKETIKATYSAAEAQTRINEAFTGISEEMSDVGLAIQRAEDKTLQLQARASAVDELLASGALEDPTGMVKDDITRELDSLAADSQIENELAAMKAQLTGGPAARPELSASPAEPAQQSQQVSPAEQPAVDQSRQEGYQG</sequence>
<reference evidence="5" key="1">
    <citation type="submission" date="2016-07" db="EMBL/GenBank/DDBJ databases">
        <authorList>
            <person name="Florea S."/>
            <person name="Webb J.S."/>
            <person name="Jaromczyk J."/>
            <person name="Schardl C.L."/>
        </authorList>
    </citation>
    <scope>NUCLEOTIDE SEQUENCE [LARGE SCALE GENOMIC DNA]</scope>
    <source>
        <strain evidence="5">IPBSL-7</strain>
    </source>
</reference>